<evidence type="ECO:0000256" key="6">
    <source>
        <dbReference type="PIRSR" id="PIRSR602324-1"/>
    </source>
</evidence>
<dbReference type="GO" id="GO:0020037">
    <property type="term" value="F:heme binding"/>
    <property type="evidence" value="ECO:0007669"/>
    <property type="project" value="InterPro"/>
</dbReference>
<feature type="signal peptide" evidence="7">
    <location>
        <begin position="1"/>
        <end position="20"/>
    </location>
</feature>
<sequence>MRKRFLAPFVLSAVFFAACGGGQNNSEQQADAGEGTAVDSSMVAPGANAPVPKGKALIDDQDCKTCHKPDTKLVGPGYKEIAQKYPNNEETISMLADKIIKGGAGNWGEVAMLPHPSVPREDAEEMVKYIMSLK</sequence>
<evidence type="ECO:0000256" key="3">
    <source>
        <dbReference type="ARBA" id="ARBA00022723"/>
    </source>
</evidence>
<dbReference type="InterPro" id="IPR002324">
    <property type="entry name" value="Cyt_c_ID"/>
</dbReference>
<reference evidence="9 10" key="1">
    <citation type="journal article" date="2013" name="Stand. Genomic Sci.">
        <title>Genomic Encyclopedia of Type Strains, Phase I: The one thousand microbial genomes (KMG-I) project.</title>
        <authorList>
            <person name="Kyrpides N.C."/>
            <person name="Woyke T."/>
            <person name="Eisen J.A."/>
            <person name="Garrity G."/>
            <person name="Lilburn T.G."/>
            <person name="Beck B.J."/>
            <person name="Whitman W.B."/>
            <person name="Hugenholtz P."/>
            <person name="Klenk H.P."/>
        </authorList>
    </citation>
    <scope>NUCLEOTIDE SEQUENCE [LARGE SCALE GENOMIC DNA]</scope>
    <source>
        <strain evidence="9 10">DSM 13484</strain>
    </source>
</reference>
<keyword evidence="10" id="KW-1185">Reference proteome</keyword>
<evidence type="ECO:0000256" key="7">
    <source>
        <dbReference type="SAM" id="SignalP"/>
    </source>
</evidence>
<keyword evidence="7" id="KW-0732">Signal</keyword>
<dbReference type="GO" id="GO:0005506">
    <property type="term" value="F:iron ion binding"/>
    <property type="evidence" value="ECO:0007669"/>
    <property type="project" value="InterPro"/>
</dbReference>
<dbReference type="OrthoDB" id="9814063at2"/>
<name>A0A562TC75_CHIJA</name>
<dbReference type="AlphaFoldDB" id="A0A562TC75"/>
<dbReference type="Proteomes" id="UP000316778">
    <property type="component" value="Unassembled WGS sequence"/>
</dbReference>
<dbReference type="PROSITE" id="PS51007">
    <property type="entry name" value="CYTC"/>
    <property type="match status" value="1"/>
</dbReference>
<evidence type="ECO:0000256" key="4">
    <source>
        <dbReference type="ARBA" id="ARBA00022982"/>
    </source>
</evidence>
<keyword evidence="4" id="KW-0249">Electron transport</keyword>
<comment type="caution">
    <text evidence="9">The sequence shown here is derived from an EMBL/GenBank/DDBJ whole genome shotgun (WGS) entry which is preliminary data.</text>
</comment>
<dbReference type="Gene3D" id="1.10.760.10">
    <property type="entry name" value="Cytochrome c-like domain"/>
    <property type="match status" value="1"/>
</dbReference>
<evidence type="ECO:0000313" key="9">
    <source>
        <dbReference type="EMBL" id="TWI91102.1"/>
    </source>
</evidence>
<evidence type="ECO:0000313" key="10">
    <source>
        <dbReference type="Proteomes" id="UP000316778"/>
    </source>
</evidence>
<evidence type="ECO:0000259" key="8">
    <source>
        <dbReference type="PROSITE" id="PS51007"/>
    </source>
</evidence>
<keyword evidence="5 6" id="KW-0408">Iron</keyword>
<keyword evidence="2 6" id="KW-0349">Heme</keyword>
<evidence type="ECO:0000256" key="2">
    <source>
        <dbReference type="ARBA" id="ARBA00022617"/>
    </source>
</evidence>
<feature type="chain" id="PRO_5021990995" evidence="7">
    <location>
        <begin position="21"/>
        <end position="134"/>
    </location>
</feature>
<dbReference type="GO" id="GO:0009055">
    <property type="term" value="F:electron transfer activity"/>
    <property type="evidence" value="ECO:0007669"/>
    <property type="project" value="InterPro"/>
</dbReference>
<dbReference type="Pfam" id="PF00034">
    <property type="entry name" value="Cytochrom_C"/>
    <property type="match status" value="1"/>
</dbReference>
<keyword evidence="1" id="KW-0813">Transport</keyword>
<feature type="binding site" description="covalent" evidence="6">
    <location>
        <position position="63"/>
    </location>
    <ligand>
        <name>heme c</name>
        <dbReference type="ChEBI" id="CHEBI:61717"/>
    </ligand>
</feature>
<dbReference type="PROSITE" id="PS51257">
    <property type="entry name" value="PROKAR_LIPOPROTEIN"/>
    <property type="match status" value="1"/>
</dbReference>
<dbReference type="RefSeq" id="WP_145710268.1">
    <property type="nucleotide sequence ID" value="NZ_BAAAFY010000001.1"/>
</dbReference>
<dbReference type="InterPro" id="IPR036909">
    <property type="entry name" value="Cyt_c-like_dom_sf"/>
</dbReference>
<protein>
    <submittedName>
        <fullName evidence="9">Cytochrome c</fullName>
    </submittedName>
</protein>
<proteinExistence type="predicted"/>
<dbReference type="SUPFAM" id="SSF46626">
    <property type="entry name" value="Cytochrome c"/>
    <property type="match status" value="1"/>
</dbReference>
<feature type="binding site" description="covalent" evidence="6">
    <location>
        <position position="67"/>
    </location>
    <ligand>
        <name>heme c</name>
        <dbReference type="ChEBI" id="CHEBI:61717"/>
    </ligand>
</feature>
<dbReference type="PRINTS" id="PR00606">
    <property type="entry name" value="CYTCHROMECID"/>
</dbReference>
<feature type="binding site" description="covalent" evidence="6">
    <location>
        <position position="112"/>
    </location>
    <ligand>
        <name>heme c</name>
        <dbReference type="ChEBI" id="CHEBI:61717"/>
    </ligand>
</feature>
<dbReference type="EMBL" id="VLLG01000002">
    <property type="protein sequence ID" value="TWI91102.1"/>
    <property type="molecule type" value="Genomic_DNA"/>
</dbReference>
<evidence type="ECO:0000256" key="1">
    <source>
        <dbReference type="ARBA" id="ARBA00022448"/>
    </source>
</evidence>
<accession>A0A562TC75</accession>
<gene>
    <name evidence="9" type="ORF">LX66_0464</name>
</gene>
<feature type="domain" description="Cytochrome c" evidence="8">
    <location>
        <begin position="49"/>
        <end position="134"/>
    </location>
</feature>
<comment type="PTM">
    <text evidence="6">Binds 1 heme c group covalently per subunit.</text>
</comment>
<organism evidence="9 10">
    <name type="scientific">Chitinophaga japonensis</name>
    <name type="common">Flexibacter japonensis</name>
    <dbReference type="NCBI Taxonomy" id="104662"/>
    <lineage>
        <taxon>Bacteria</taxon>
        <taxon>Pseudomonadati</taxon>
        <taxon>Bacteroidota</taxon>
        <taxon>Chitinophagia</taxon>
        <taxon>Chitinophagales</taxon>
        <taxon>Chitinophagaceae</taxon>
        <taxon>Chitinophaga</taxon>
    </lineage>
</organism>
<evidence type="ECO:0000256" key="5">
    <source>
        <dbReference type="ARBA" id="ARBA00023004"/>
    </source>
</evidence>
<keyword evidence="3 6" id="KW-0479">Metal-binding</keyword>
<dbReference type="InterPro" id="IPR009056">
    <property type="entry name" value="Cyt_c-like_dom"/>
</dbReference>